<feature type="chain" id="PRO_5043628747" description="Ig-like domain-containing protein" evidence="1">
    <location>
        <begin position="24"/>
        <end position="77"/>
    </location>
</feature>
<gene>
    <name evidence="2" type="ORF">LNINA_LOCUS10483</name>
</gene>
<evidence type="ECO:0000313" key="3">
    <source>
        <dbReference type="Proteomes" id="UP001497472"/>
    </source>
</evidence>
<evidence type="ECO:0008006" key="4">
    <source>
        <dbReference type="Google" id="ProtNLM"/>
    </source>
</evidence>
<keyword evidence="3" id="KW-1185">Reference proteome</keyword>
<keyword evidence="1" id="KW-0732">Signal</keyword>
<name>A0AAV1JPU4_9NEOP</name>
<proteinExistence type="predicted"/>
<feature type="signal peptide" evidence="1">
    <location>
        <begin position="1"/>
        <end position="23"/>
    </location>
</feature>
<sequence>MLLERLLVPVICLGIEVFVRVLGEEVEIRQIATDKGTENVTIPCGSEPLLPAVNVQWVHKGNRTHHDVLVSTLPTYH</sequence>
<comment type="caution">
    <text evidence="2">The sequence shown here is derived from an EMBL/GenBank/DDBJ whole genome shotgun (WGS) entry which is preliminary data.</text>
</comment>
<reference evidence="2 3" key="1">
    <citation type="submission" date="2023-11" db="EMBL/GenBank/DDBJ databases">
        <authorList>
            <person name="Okamura Y."/>
        </authorList>
    </citation>
    <scope>NUCLEOTIDE SEQUENCE [LARGE SCALE GENOMIC DNA]</scope>
</reference>
<evidence type="ECO:0000256" key="1">
    <source>
        <dbReference type="SAM" id="SignalP"/>
    </source>
</evidence>
<evidence type="ECO:0000313" key="2">
    <source>
        <dbReference type="EMBL" id="CAK1551332.1"/>
    </source>
</evidence>
<protein>
    <recommendedName>
        <fullName evidence="4">Ig-like domain-containing protein</fullName>
    </recommendedName>
</protein>
<dbReference type="Proteomes" id="UP001497472">
    <property type="component" value="Unassembled WGS sequence"/>
</dbReference>
<organism evidence="2 3">
    <name type="scientific">Leptosia nina</name>
    <dbReference type="NCBI Taxonomy" id="320188"/>
    <lineage>
        <taxon>Eukaryota</taxon>
        <taxon>Metazoa</taxon>
        <taxon>Ecdysozoa</taxon>
        <taxon>Arthropoda</taxon>
        <taxon>Hexapoda</taxon>
        <taxon>Insecta</taxon>
        <taxon>Pterygota</taxon>
        <taxon>Neoptera</taxon>
        <taxon>Endopterygota</taxon>
        <taxon>Lepidoptera</taxon>
        <taxon>Glossata</taxon>
        <taxon>Ditrysia</taxon>
        <taxon>Papilionoidea</taxon>
        <taxon>Pieridae</taxon>
        <taxon>Pierinae</taxon>
        <taxon>Leptosia</taxon>
    </lineage>
</organism>
<dbReference type="EMBL" id="CAVLEF010000122">
    <property type="protein sequence ID" value="CAK1551332.1"/>
    <property type="molecule type" value="Genomic_DNA"/>
</dbReference>
<accession>A0AAV1JPU4</accession>
<dbReference type="AlphaFoldDB" id="A0AAV1JPU4"/>